<feature type="coiled-coil region" evidence="1">
    <location>
        <begin position="453"/>
        <end position="480"/>
    </location>
</feature>
<organism evidence="3 4">
    <name type="scientific">Endozoicomonas lisbonensis</name>
    <dbReference type="NCBI Taxonomy" id="3120522"/>
    <lineage>
        <taxon>Bacteria</taxon>
        <taxon>Pseudomonadati</taxon>
        <taxon>Pseudomonadota</taxon>
        <taxon>Gammaproteobacteria</taxon>
        <taxon>Oceanospirillales</taxon>
        <taxon>Endozoicomonadaceae</taxon>
        <taxon>Endozoicomonas</taxon>
    </lineage>
</organism>
<name>A0ABV2SHQ0_9GAMM</name>
<evidence type="ECO:0000313" key="4">
    <source>
        <dbReference type="Proteomes" id="UP001549366"/>
    </source>
</evidence>
<gene>
    <name evidence="3" type="ORF">V5J35_002081</name>
</gene>
<evidence type="ECO:0000313" key="3">
    <source>
        <dbReference type="EMBL" id="MET4756889.1"/>
    </source>
</evidence>
<evidence type="ECO:0000256" key="1">
    <source>
        <dbReference type="SAM" id="Coils"/>
    </source>
</evidence>
<dbReference type="EMBL" id="JBEWTB010000002">
    <property type="protein sequence ID" value="MET4756889.1"/>
    <property type="molecule type" value="Genomic_DNA"/>
</dbReference>
<dbReference type="PANTHER" id="PTHR45615">
    <property type="entry name" value="MYOSIN HEAVY CHAIN, NON-MUSCLE"/>
    <property type="match status" value="1"/>
</dbReference>
<feature type="region of interest" description="Disordered" evidence="2">
    <location>
        <begin position="57"/>
        <end position="78"/>
    </location>
</feature>
<feature type="region of interest" description="Disordered" evidence="2">
    <location>
        <begin position="542"/>
        <end position="566"/>
    </location>
</feature>
<comment type="caution">
    <text evidence="3">The sequence shown here is derived from an EMBL/GenBank/DDBJ whole genome shotgun (WGS) entry which is preliminary data.</text>
</comment>
<feature type="coiled-coil region" evidence="1">
    <location>
        <begin position="578"/>
        <end position="718"/>
    </location>
</feature>
<keyword evidence="1" id="KW-0175">Coiled coil</keyword>
<evidence type="ECO:0000256" key="2">
    <source>
        <dbReference type="SAM" id="MobiDB-lite"/>
    </source>
</evidence>
<accession>A0ABV2SHQ0</accession>
<feature type="coiled-coil region" evidence="1">
    <location>
        <begin position="189"/>
        <end position="348"/>
    </location>
</feature>
<dbReference type="RefSeq" id="WP_354016335.1">
    <property type="nucleotide sequence ID" value="NZ_JBEWTB010000002.1"/>
</dbReference>
<keyword evidence="4" id="KW-1185">Reference proteome</keyword>
<protein>
    <submittedName>
        <fullName evidence="3">Chromosome segregation ATPase</fullName>
    </submittedName>
</protein>
<dbReference type="PANTHER" id="PTHR45615:SF80">
    <property type="entry name" value="GRIP DOMAIN-CONTAINING PROTEIN"/>
    <property type="match status" value="1"/>
</dbReference>
<proteinExistence type="predicted"/>
<feature type="coiled-coil region" evidence="1">
    <location>
        <begin position="391"/>
        <end position="425"/>
    </location>
</feature>
<sequence>MLTKYEKEKTRLSEQMAEFGAAKSQLKRTEQELESTRQQVNQLVKNLNDSAKQLSGLEGMRSQHAMMRSELSSAEEREKKLKSDLLSKKMEMQSLQTELAQLKDEQAQLPEKDALEKKVTQATQAMNKAKQDKQQYLTEMMKLKNELADARSKVTYSESQFEKQSVTLAALETSQRELTTDIKKKNSMIRRQAELIGATEKELASLKRQSEELEVTLQQKQERLNELEQVEQERACLIQNIEAMKAELSQQKQDNEALSSKLSRAEASLKVRDSNADEFDTERSRLFDEINELNQEAADLRQAARSAEALQKQLDTAKNELVQKQDELKAQTKEKLNIQKELQESQKKKDEAWSLVKELEKGLIKVQGELQVRESERTAALNQQQDMIEKLHRAEGTESELKKKVATLKDQLDQQIEDNALLRTEIEELKPQAFETTPALASLSPMVNRDIENAGLHQKIQQLEDDLKALRLENDQLRVTMMEPRDVHPVPDYSQLFSLEPGSMVPYTGESSLYSMNFREEGAPLSMVSEETLTSMPYASMSSLPASSGPTSMLNTGVETSQSGKGRDFENRLLLKRVRTAESEQLKLQQALEQSKDNFAQFKEEKRAELNRLKSEKESMDVRLQALESDQDAREYLQADLQKEKQKVLQLEHQLADQEKRMDKELCSVEAARDDEKRGRMDAELKLMRYQQDMQTDLGKAQNDIVALSRQQQQLMETQGAFVQALYDKLGESAHGIIHELVKQHYGDWQQKANEGELTSLRLDSITD</sequence>
<reference evidence="3 4" key="1">
    <citation type="submission" date="2024-06" db="EMBL/GenBank/DDBJ databases">
        <title>Genomic Encyclopedia of Type Strains, Phase V (KMG-V): Genome sequencing to study the core and pangenomes of soil and plant-associated prokaryotes.</title>
        <authorList>
            <person name="Whitman W."/>
        </authorList>
    </citation>
    <scope>NUCLEOTIDE SEQUENCE [LARGE SCALE GENOMIC DNA]</scope>
    <source>
        <strain evidence="3 4">NE40</strain>
    </source>
</reference>
<dbReference type="Proteomes" id="UP001549366">
    <property type="component" value="Unassembled WGS sequence"/>
</dbReference>
<feature type="compositionally biased region" description="Polar residues" evidence="2">
    <location>
        <begin position="542"/>
        <end position="564"/>
    </location>
</feature>